<feature type="compositionally biased region" description="Basic and acidic residues" evidence="8">
    <location>
        <begin position="269"/>
        <end position="332"/>
    </location>
</feature>
<evidence type="ECO:0000256" key="6">
    <source>
        <dbReference type="ARBA" id="ARBA00023242"/>
    </source>
</evidence>
<dbReference type="Pfam" id="PF20168">
    <property type="entry name" value="PDS5"/>
    <property type="match status" value="1"/>
</dbReference>
<feature type="compositionally biased region" description="Polar residues" evidence="8">
    <location>
        <begin position="216"/>
        <end position="229"/>
    </location>
</feature>
<dbReference type="GO" id="GO:0005634">
    <property type="term" value="C:nucleus"/>
    <property type="evidence" value="ECO:0007669"/>
    <property type="project" value="UniProtKB-SubCell"/>
</dbReference>
<evidence type="ECO:0000256" key="8">
    <source>
        <dbReference type="SAM" id="MobiDB-lite"/>
    </source>
</evidence>
<gene>
    <name evidence="9" type="ORF">F3Y22_tig00112293pilonHSYRG00100</name>
</gene>
<keyword evidence="3" id="KW-0227">DNA damage</keyword>
<proteinExistence type="predicted"/>
<dbReference type="PANTHER" id="PTHR12663">
    <property type="entry name" value="ANDROGEN INDUCED INHIBITOR OF PROLIFERATION AS3 / PDS5-RELATED"/>
    <property type="match status" value="1"/>
</dbReference>
<evidence type="ECO:0000256" key="3">
    <source>
        <dbReference type="ARBA" id="ARBA00022763"/>
    </source>
</evidence>
<dbReference type="Proteomes" id="UP000436088">
    <property type="component" value="Unassembled WGS sequence"/>
</dbReference>
<dbReference type="GO" id="GO:0000785">
    <property type="term" value="C:chromatin"/>
    <property type="evidence" value="ECO:0007669"/>
    <property type="project" value="TreeGrafter"/>
</dbReference>
<dbReference type="CDD" id="cd20404">
    <property type="entry name" value="Tudor_Agenet_AtEML-like"/>
    <property type="match status" value="1"/>
</dbReference>
<feature type="compositionally biased region" description="Basic and acidic residues" evidence="8">
    <location>
        <begin position="700"/>
        <end position="712"/>
    </location>
</feature>
<keyword evidence="4" id="KW-0498">Mitosis</keyword>
<dbReference type="GO" id="GO:0051301">
    <property type="term" value="P:cell division"/>
    <property type="evidence" value="ECO:0007669"/>
    <property type="project" value="UniProtKB-KW"/>
</dbReference>
<keyword evidence="6" id="KW-0539">Nucleus</keyword>
<evidence type="ECO:0000313" key="10">
    <source>
        <dbReference type="Proteomes" id="UP000436088"/>
    </source>
</evidence>
<dbReference type="Gene3D" id="2.30.30.140">
    <property type="match status" value="1"/>
</dbReference>
<feature type="region of interest" description="Disordered" evidence="8">
    <location>
        <begin position="211"/>
        <end position="245"/>
    </location>
</feature>
<organism evidence="9 10">
    <name type="scientific">Hibiscus syriacus</name>
    <name type="common">Rose of Sharon</name>
    <dbReference type="NCBI Taxonomy" id="106335"/>
    <lineage>
        <taxon>Eukaryota</taxon>
        <taxon>Viridiplantae</taxon>
        <taxon>Streptophyta</taxon>
        <taxon>Embryophyta</taxon>
        <taxon>Tracheophyta</taxon>
        <taxon>Spermatophyta</taxon>
        <taxon>Magnoliopsida</taxon>
        <taxon>eudicotyledons</taxon>
        <taxon>Gunneridae</taxon>
        <taxon>Pentapetalae</taxon>
        <taxon>rosids</taxon>
        <taxon>malvids</taxon>
        <taxon>Malvales</taxon>
        <taxon>Malvaceae</taxon>
        <taxon>Malvoideae</taxon>
        <taxon>Hibiscus</taxon>
    </lineage>
</organism>
<feature type="region of interest" description="Disordered" evidence="8">
    <location>
        <begin position="260"/>
        <end position="419"/>
    </location>
</feature>
<sequence>MQNALSPSLKALIAEQLFRHPDADVKVAVASCISEITRITAPDAPYNDDQMREIFQLIVSSFENLADKSSRSHTKRTSILETVAKVRSCVAMLDLECDALIIEMFQHFLNAISEDIFMELHSPILARVKRDNEGVLPIARKLAKSVLENCASKLKPYLTQAVGNLGIAYEDYGGVVASICHVAPSAVVQNGDATDKRVEEIPKESVLAEQVDHANENSQTSVVSNGVSQTDERNSLPDSSSLQNQEDDCLANKYENVDTSTVAEPDGLEGEKVVISDSKLEQSTDEKGEKSHSKSTEPSDSTHGDGKEVETLANQKDDSKDDAHPPCEDPSVHRALSKVSIDSEAKTNKRPGKEVASVVSYKDSAQPNVDKTKKESGTASDSEEKPLNQISKKVYSSSTNADGSSSRKPKDKKKRAWGKVILPEKDGTKISTRNEDEGSDTLEYGENLIGLKENVWWPKDHAFYDGVIQSFDPIKKKHKVLYDDGDVEILNLKREKWEVIKDESGLQQIIRVLTVCLKSLRRRKRKLLISRERKPRWMLRQKRGGGASSRKSKGASMRSGSKIEEDVDVASKVGSKSKNEDSVDTPKDVDTPKSTEPKVDDIVTPKATTKPKQDAAKTGKTKQEAPKVSSNSKGIPFKSGGKSDANGGGKWKSGLSKVKEGESMKENSADSAEVVETLKRKAPSSSSKGQGTDPKTVKKRREEPKATTTRES</sequence>
<feature type="compositionally biased region" description="Polar residues" evidence="8">
    <location>
        <begin position="388"/>
        <end position="403"/>
    </location>
</feature>
<dbReference type="GO" id="GO:0035825">
    <property type="term" value="P:homologous recombination"/>
    <property type="evidence" value="ECO:0007669"/>
    <property type="project" value="UniProtKB-ARBA"/>
</dbReference>
<feature type="region of interest" description="Disordered" evidence="8">
    <location>
        <begin position="533"/>
        <end position="712"/>
    </location>
</feature>
<feature type="compositionally biased region" description="Basic and acidic residues" evidence="8">
    <location>
        <begin position="657"/>
        <end position="668"/>
    </location>
</feature>
<dbReference type="InterPro" id="IPR016024">
    <property type="entry name" value="ARM-type_fold"/>
</dbReference>
<dbReference type="EMBL" id="VEPZ02001545">
    <property type="protein sequence ID" value="KAE8668539.1"/>
    <property type="molecule type" value="Genomic_DNA"/>
</dbReference>
<comment type="subcellular location">
    <subcellularLocation>
        <location evidence="1">Nucleus</location>
    </subcellularLocation>
</comment>
<accession>A0A6A2Y6H2</accession>
<evidence type="ECO:0000256" key="1">
    <source>
        <dbReference type="ARBA" id="ARBA00004123"/>
    </source>
</evidence>
<feature type="compositionally biased region" description="Basic and acidic residues" evidence="8">
    <location>
        <begin position="577"/>
        <end position="603"/>
    </location>
</feature>
<feature type="compositionally biased region" description="Basic residues" evidence="8">
    <location>
        <begin position="533"/>
        <end position="543"/>
    </location>
</feature>
<keyword evidence="2" id="KW-0132">Cell division</keyword>
<comment type="caution">
    <text evidence="9">The sequence shown here is derived from an EMBL/GenBank/DDBJ whole genome shotgun (WGS) entry which is preliminary data.</text>
</comment>
<evidence type="ECO:0000256" key="2">
    <source>
        <dbReference type="ARBA" id="ARBA00022618"/>
    </source>
</evidence>
<dbReference type="InterPro" id="IPR039776">
    <property type="entry name" value="Pds5"/>
</dbReference>
<feature type="compositionally biased region" description="Basic residues" evidence="8">
    <location>
        <begin position="407"/>
        <end position="417"/>
    </location>
</feature>
<protein>
    <submittedName>
        <fullName evidence="9">Nucleic acid binding protein</fullName>
    </submittedName>
</protein>
<keyword evidence="5" id="KW-0234">DNA repair</keyword>
<dbReference type="PANTHER" id="PTHR12663:SF3">
    <property type="entry name" value="SISTER CHROMATID COHESION PROTEIN PDS5 HOMOLOG C"/>
    <property type="match status" value="1"/>
</dbReference>
<dbReference type="SUPFAM" id="SSF48371">
    <property type="entry name" value="ARM repeat"/>
    <property type="match status" value="1"/>
</dbReference>
<evidence type="ECO:0000256" key="5">
    <source>
        <dbReference type="ARBA" id="ARBA00023204"/>
    </source>
</evidence>
<dbReference type="GO" id="GO:0007064">
    <property type="term" value="P:mitotic sister chromatid cohesion"/>
    <property type="evidence" value="ECO:0007669"/>
    <property type="project" value="InterPro"/>
</dbReference>
<evidence type="ECO:0000256" key="4">
    <source>
        <dbReference type="ARBA" id="ARBA00022776"/>
    </source>
</evidence>
<feature type="compositionally biased region" description="Basic and acidic residues" evidence="8">
    <location>
        <begin position="611"/>
        <end position="625"/>
    </location>
</feature>
<name>A0A6A2Y6H2_HIBSY</name>
<feature type="compositionally biased region" description="Basic and acidic residues" evidence="8">
    <location>
        <begin position="341"/>
        <end position="353"/>
    </location>
</feature>
<reference evidence="9" key="1">
    <citation type="submission" date="2019-09" db="EMBL/GenBank/DDBJ databases">
        <title>Draft genome information of white flower Hibiscus syriacus.</title>
        <authorList>
            <person name="Kim Y.-M."/>
        </authorList>
    </citation>
    <scope>NUCLEOTIDE SEQUENCE [LARGE SCALE GENOMIC DNA]</scope>
    <source>
        <strain evidence="9">YM2019G1</strain>
    </source>
</reference>
<keyword evidence="7" id="KW-0131">Cell cycle</keyword>
<dbReference type="GO" id="GO:0006281">
    <property type="term" value="P:DNA repair"/>
    <property type="evidence" value="ECO:0007669"/>
    <property type="project" value="UniProtKB-KW"/>
</dbReference>
<dbReference type="SUPFAM" id="SSF63748">
    <property type="entry name" value="Tudor/PWWP/MBT"/>
    <property type="match status" value="1"/>
</dbReference>
<feature type="compositionally biased region" description="Basic and acidic residues" evidence="8">
    <location>
        <begin position="370"/>
        <end position="386"/>
    </location>
</feature>
<dbReference type="AlphaFoldDB" id="A0A6A2Y6H2"/>
<keyword evidence="10" id="KW-1185">Reference proteome</keyword>
<evidence type="ECO:0000313" key="9">
    <source>
        <dbReference type="EMBL" id="KAE8668539.1"/>
    </source>
</evidence>
<evidence type="ECO:0000256" key="7">
    <source>
        <dbReference type="ARBA" id="ARBA00023306"/>
    </source>
</evidence>